<organism evidence="1 2">
    <name type="scientific">Vibrio parahaemolyticus</name>
    <dbReference type="NCBI Taxonomy" id="670"/>
    <lineage>
        <taxon>Bacteria</taxon>
        <taxon>Pseudomonadati</taxon>
        <taxon>Pseudomonadota</taxon>
        <taxon>Gammaproteobacteria</taxon>
        <taxon>Vibrionales</taxon>
        <taxon>Vibrionaceae</taxon>
        <taxon>Vibrio</taxon>
    </lineage>
</organism>
<protein>
    <submittedName>
        <fullName evidence="1">Uncharacterized protein</fullName>
    </submittedName>
</protein>
<comment type="caution">
    <text evidence="1">The sequence shown here is derived from an EMBL/GenBank/DDBJ whole genome shotgun (WGS) entry which is preliminary data.</text>
</comment>
<evidence type="ECO:0000313" key="1">
    <source>
        <dbReference type="EMBL" id="TXN14639.1"/>
    </source>
</evidence>
<evidence type="ECO:0000313" key="2">
    <source>
        <dbReference type="Proteomes" id="UP000321504"/>
    </source>
</evidence>
<dbReference type="EMBL" id="VRMQ01000005">
    <property type="protein sequence ID" value="TXN14639.1"/>
    <property type="molecule type" value="Genomic_DNA"/>
</dbReference>
<dbReference type="RefSeq" id="WP_147724824.1">
    <property type="nucleotide sequence ID" value="NZ_JAKNNZ010000012.1"/>
</dbReference>
<gene>
    <name evidence="1" type="ORF">FVP01_19605</name>
</gene>
<reference evidence="1 2" key="1">
    <citation type="submission" date="2019-08" db="EMBL/GenBank/DDBJ databases">
        <title>Emerging of two pre-pandemic pathogenic O4:KUT lineages of Vibrio parahaemolyticus in coastal eastern China.</title>
        <authorList>
            <person name="Yu H."/>
        </authorList>
    </citation>
    <scope>NUCLEOTIDE SEQUENCE [LARGE SCALE GENOMIC DNA]</scope>
    <source>
        <strain evidence="1 2">HZ17-383</strain>
    </source>
</reference>
<proteinExistence type="predicted"/>
<sequence length="91" mass="10796">MERWVKQRCHEYVRHGGKVARRNMVKRLIAALEDIAAHEHGVKQPPQVGRAHIHRYYNRRGDLSEATLRDHFYAFCLLWTLLRRTGEPPKP</sequence>
<accession>A0AA46QRW1</accession>
<dbReference type="Proteomes" id="UP000321504">
    <property type="component" value="Unassembled WGS sequence"/>
</dbReference>
<name>A0AA46QRW1_VIBPH</name>
<dbReference type="AlphaFoldDB" id="A0AA46QRW1"/>